<comment type="caution">
    <text evidence="2">The sequence shown here is derived from an EMBL/GenBank/DDBJ whole genome shotgun (WGS) entry which is preliminary data.</text>
</comment>
<dbReference type="InterPro" id="IPR011009">
    <property type="entry name" value="Kinase-like_dom_sf"/>
</dbReference>
<dbReference type="SUPFAM" id="SSF56112">
    <property type="entry name" value="Protein kinase-like (PK-like)"/>
    <property type="match status" value="1"/>
</dbReference>
<proteinExistence type="predicted"/>
<feature type="domain" description="Aminoglycoside phosphotransferase" evidence="1">
    <location>
        <begin position="28"/>
        <end position="218"/>
    </location>
</feature>
<dbReference type="PANTHER" id="PTHR21310">
    <property type="entry name" value="AMINOGLYCOSIDE PHOSPHOTRANSFERASE-RELATED-RELATED"/>
    <property type="match status" value="1"/>
</dbReference>
<accession>A0ABV5KN98</accession>
<reference evidence="2 3" key="1">
    <citation type="submission" date="2024-09" db="EMBL/GenBank/DDBJ databases">
        <authorList>
            <person name="Sun Q."/>
            <person name="Mori K."/>
        </authorList>
    </citation>
    <scope>NUCLEOTIDE SEQUENCE [LARGE SCALE GENOMIC DNA]</scope>
    <source>
        <strain evidence="2 3">TISTR 2452</strain>
    </source>
</reference>
<dbReference type="InterPro" id="IPR051678">
    <property type="entry name" value="AGP_Transferase"/>
</dbReference>
<sequence>MMGLKERSRKSSGKGVVAMRIGQLLGVGNTANVFEWGTSEVIKIFHLEENAREEAMKEARNAEIVDRLSIKAPRFSGLTEYEGKTCLIYEKIEGQTMLSSIEPTESSVSDCAKLMAQLHIELHEVQTDVQSNLRTQLSANVIHSEVMTEPEKVIVLDMLETLPEEQTLCHYDFHPGNIILSPNGPIIIDWMNALVGHRLADVARTYMMIDSRAVPPHAPAWLTNRALRVLFAEAYLGEYERISGMDRGTLEEWFVPTFAARIRELRGEEQAEIVTRLRSAIQKG</sequence>
<gene>
    <name evidence="2" type="ORF">ACFFSY_10710</name>
</gene>
<dbReference type="RefSeq" id="WP_377493598.1">
    <property type="nucleotide sequence ID" value="NZ_JBHMDO010000017.1"/>
</dbReference>
<protein>
    <submittedName>
        <fullName evidence="2">Phosphotransferase family protein</fullName>
    </submittedName>
</protein>
<evidence type="ECO:0000259" key="1">
    <source>
        <dbReference type="Pfam" id="PF01636"/>
    </source>
</evidence>
<dbReference type="EMBL" id="JBHMDO010000017">
    <property type="protein sequence ID" value="MFB9326385.1"/>
    <property type="molecule type" value="Genomic_DNA"/>
</dbReference>
<organism evidence="2 3">
    <name type="scientific">Paenibacillus aurantiacus</name>
    <dbReference type="NCBI Taxonomy" id="1936118"/>
    <lineage>
        <taxon>Bacteria</taxon>
        <taxon>Bacillati</taxon>
        <taxon>Bacillota</taxon>
        <taxon>Bacilli</taxon>
        <taxon>Bacillales</taxon>
        <taxon>Paenibacillaceae</taxon>
        <taxon>Paenibacillus</taxon>
    </lineage>
</organism>
<dbReference type="InterPro" id="IPR002575">
    <property type="entry name" value="Aminoglycoside_PTrfase"/>
</dbReference>
<keyword evidence="3" id="KW-1185">Reference proteome</keyword>
<evidence type="ECO:0000313" key="3">
    <source>
        <dbReference type="Proteomes" id="UP001589747"/>
    </source>
</evidence>
<dbReference type="Pfam" id="PF01636">
    <property type="entry name" value="APH"/>
    <property type="match status" value="1"/>
</dbReference>
<evidence type="ECO:0000313" key="2">
    <source>
        <dbReference type="EMBL" id="MFB9326385.1"/>
    </source>
</evidence>
<dbReference type="Proteomes" id="UP001589747">
    <property type="component" value="Unassembled WGS sequence"/>
</dbReference>
<dbReference type="Gene3D" id="3.90.1200.10">
    <property type="match status" value="1"/>
</dbReference>
<name>A0ABV5KN98_9BACL</name>